<evidence type="ECO:0000256" key="1">
    <source>
        <dbReference type="SAM" id="MobiDB-lite"/>
    </source>
</evidence>
<feature type="region of interest" description="Disordered" evidence="1">
    <location>
        <begin position="68"/>
        <end position="91"/>
    </location>
</feature>
<feature type="compositionally biased region" description="Basic residues" evidence="1">
    <location>
        <begin position="79"/>
        <end position="91"/>
    </location>
</feature>
<evidence type="ECO:0000313" key="2">
    <source>
        <dbReference type="EMBL" id="GFY28348.1"/>
    </source>
</evidence>
<dbReference type="AlphaFoldDB" id="A0A8X6W520"/>
<sequence>MDSLTDRLPEHSNRLSLQMTFTLTVTYQSSLLRAFQCRLNAIFVRSTLASIALHLSSTIVVATSVAAKPKTSSESNKQSRLRSHGRKFKHL</sequence>
<reference evidence="2" key="1">
    <citation type="submission" date="2020-08" db="EMBL/GenBank/DDBJ databases">
        <title>Multicomponent nature underlies the extraordinary mechanical properties of spider dragline silk.</title>
        <authorList>
            <person name="Kono N."/>
            <person name="Nakamura H."/>
            <person name="Mori M."/>
            <person name="Yoshida Y."/>
            <person name="Ohtoshi R."/>
            <person name="Malay A.D."/>
            <person name="Moran D.A.P."/>
            <person name="Tomita M."/>
            <person name="Numata K."/>
            <person name="Arakawa K."/>
        </authorList>
    </citation>
    <scope>NUCLEOTIDE SEQUENCE</scope>
</reference>
<evidence type="ECO:0000313" key="3">
    <source>
        <dbReference type="Proteomes" id="UP000887159"/>
    </source>
</evidence>
<proteinExistence type="predicted"/>
<gene>
    <name evidence="2" type="ORF">TNCV_4396801</name>
</gene>
<organism evidence="2 3">
    <name type="scientific">Trichonephila clavipes</name>
    <name type="common">Golden silk orbweaver</name>
    <name type="synonym">Nephila clavipes</name>
    <dbReference type="NCBI Taxonomy" id="2585209"/>
    <lineage>
        <taxon>Eukaryota</taxon>
        <taxon>Metazoa</taxon>
        <taxon>Ecdysozoa</taxon>
        <taxon>Arthropoda</taxon>
        <taxon>Chelicerata</taxon>
        <taxon>Arachnida</taxon>
        <taxon>Araneae</taxon>
        <taxon>Araneomorphae</taxon>
        <taxon>Entelegynae</taxon>
        <taxon>Araneoidea</taxon>
        <taxon>Nephilidae</taxon>
        <taxon>Trichonephila</taxon>
    </lineage>
</organism>
<comment type="caution">
    <text evidence="2">The sequence shown here is derived from an EMBL/GenBank/DDBJ whole genome shotgun (WGS) entry which is preliminary data.</text>
</comment>
<protein>
    <submittedName>
        <fullName evidence="2">Uncharacterized protein</fullName>
    </submittedName>
</protein>
<name>A0A8X6W520_TRICX</name>
<dbReference type="Proteomes" id="UP000887159">
    <property type="component" value="Unassembled WGS sequence"/>
</dbReference>
<dbReference type="EMBL" id="BMAU01021383">
    <property type="protein sequence ID" value="GFY28348.1"/>
    <property type="molecule type" value="Genomic_DNA"/>
</dbReference>
<keyword evidence="3" id="KW-1185">Reference proteome</keyword>
<accession>A0A8X6W520</accession>